<evidence type="ECO:0000313" key="2">
    <source>
        <dbReference type="EMBL" id="KRK65758.1"/>
    </source>
</evidence>
<dbReference type="AlphaFoldDB" id="A0A0R1J2S7"/>
<sequence>MSPKKKTDNHQSEQKTEIKKSEPKKPKLKSKKRVSKYSETNEYAAKILKQDQGFANGSLDENGKPTDTGTPNENFSWSTYIAKIKQVDSDRIDVYMITEFDTLSNSNKSEVALKAQNIIIEILSETNTKKSYKYKDGMNTIVYEDGNYTGRSKMTNFKEFKWQK</sequence>
<feature type="region of interest" description="Disordered" evidence="1">
    <location>
        <begin position="1"/>
        <end position="37"/>
    </location>
</feature>
<dbReference type="Proteomes" id="UP000050929">
    <property type="component" value="Unassembled WGS sequence"/>
</dbReference>
<keyword evidence="3" id="KW-1185">Reference proteome</keyword>
<dbReference type="EMBL" id="AZDG01000001">
    <property type="protein sequence ID" value="KRK65758.1"/>
    <property type="molecule type" value="Genomic_DNA"/>
</dbReference>
<feature type="region of interest" description="Disordered" evidence="1">
    <location>
        <begin position="54"/>
        <end position="75"/>
    </location>
</feature>
<accession>A0A0R1J2S7</accession>
<evidence type="ECO:0000256" key="1">
    <source>
        <dbReference type="SAM" id="MobiDB-lite"/>
    </source>
</evidence>
<feature type="compositionally biased region" description="Basic and acidic residues" evidence="1">
    <location>
        <begin position="1"/>
        <end position="25"/>
    </location>
</feature>
<proteinExistence type="predicted"/>
<protein>
    <submittedName>
        <fullName evidence="2">Uncharacterized protein</fullName>
    </submittedName>
</protein>
<gene>
    <name evidence="2" type="ORF">FC72_GL000203</name>
</gene>
<name>A0A0R1J2S7_9LACO</name>
<feature type="compositionally biased region" description="Polar residues" evidence="1">
    <location>
        <begin position="65"/>
        <end position="75"/>
    </location>
</feature>
<dbReference type="PATRIC" id="fig|1423811.3.peg.202"/>
<organism evidence="2 3">
    <name type="scientific">Companilactobacillus tucceti DSM 20183</name>
    <dbReference type="NCBI Taxonomy" id="1423811"/>
    <lineage>
        <taxon>Bacteria</taxon>
        <taxon>Bacillati</taxon>
        <taxon>Bacillota</taxon>
        <taxon>Bacilli</taxon>
        <taxon>Lactobacillales</taxon>
        <taxon>Lactobacillaceae</taxon>
        <taxon>Companilactobacillus</taxon>
    </lineage>
</organism>
<comment type="caution">
    <text evidence="2">The sequence shown here is derived from an EMBL/GenBank/DDBJ whole genome shotgun (WGS) entry which is preliminary data.</text>
</comment>
<feature type="compositionally biased region" description="Basic residues" evidence="1">
    <location>
        <begin position="26"/>
        <end position="35"/>
    </location>
</feature>
<evidence type="ECO:0000313" key="3">
    <source>
        <dbReference type="Proteomes" id="UP000050929"/>
    </source>
</evidence>
<reference evidence="2 3" key="1">
    <citation type="journal article" date="2015" name="Genome Announc.">
        <title>Expanding the biotechnology potential of lactobacilli through comparative genomics of 213 strains and associated genera.</title>
        <authorList>
            <person name="Sun Z."/>
            <person name="Harris H.M."/>
            <person name="McCann A."/>
            <person name="Guo C."/>
            <person name="Argimon S."/>
            <person name="Zhang W."/>
            <person name="Yang X."/>
            <person name="Jeffery I.B."/>
            <person name="Cooney J.C."/>
            <person name="Kagawa T.F."/>
            <person name="Liu W."/>
            <person name="Song Y."/>
            <person name="Salvetti E."/>
            <person name="Wrobel A."/>
            <person name="Rasinkangas P."/>
            <person name="Parkhill J."/>
            <person name="Rea M.C."/>
            <person name="O'Sullivan O."/>
            <person name="Ritari J."/>
            <person name="Douillard F.P."/>
            <person name="Paul Ross R."/>
            <person name="Yang R."/>
            <person name="Briner A.E."/>
            <person name="Felis G.E."/>
            <person name="de Vos W.M."/>
            <person name="Barrangou R."/>
            <person name="Klaenhammer T.R."/>
            <person name="Caufield P.W."/>
            <person name="Cui Y."/>
            <person name="Zhang H."/>
            <person name="O'Toole P.W."/>
        </authorList>
    </citation>
    <scope>NUCLEOTIDE SEQUENCE [LARGE SCALE GENOMIC DNA]</scope>
    <source>
        <strain evidence="2 3">DSM 20183</strain>
    </source>
</reference>